<reference evidence="2" key="1">
    <citation type="submission" date="2018-10" db="EMBL/GenBank/DDBJ databases">
        <authorList>
            <consortium name="NARMS: The National Antimicrobial Resistance Monitoring System"/>
        </authorList>
    </citation>
    <scope>NUCLEOTIDE SEQUENCE [LARGE SCALE GENOMIC DNA]</scope>
    <source>
        <strain evidence="2">CVM N17EC0388</strain>
    </source>
</reference>
<comment type="caution">
    <text evidence="2">The sequence shown here is derived from an EMBL/GenBank/DDBJ whole genome shotgun (WGS) entry which is preliminary data.</text>
</comment>
<organism evidence="2">
    <name type="scientific">Escherichia coli</name>
    <dbReference type="NCBI Taxonomy" id="562"/>
    <lineage>
        <taxon>Bacteria</taxon>
        <taxon>Pseudomonadati</taxon>
        <taxon>Pseudomonadota</taxon>
        <taxon>Gammaproteobacteria</taxon>
        <taxon>Enterobacterales</taxon>
        <taxon>Enterobacteriaceae</taxon>
        <taxon>Escherichia</taxon>
    </lineage>
</organism>
<name>A0A3L0W0I7_ECOLX</name>
<evidence type="ECO:0008006" key="3">
    <source>
        <dbReference type="Google" id="ProtNLM"/>
    </source>
</evidence>
<accession>A0A3L0W0I7</accession>
<dbReference type="EMBL" id="RNRV01000013">
    <property type="protein sequence ID" value="MHO04639.1"/>
    <property type="molecule type" value="Genomic_DNA"/>
</dbReference>
<keyword evidence="1" id="KW-0732">Signal</keyword>
<proteinExistence type="predicted"/>
<evidence type="ECO:0000313" key="2">
    <source>
        <dbReference type="EMBL" id="MHO04639.1"/>
    </source>
</evidence>
<dbReference type="AlphaFoldDB" id="A0A3L0W0I7"/>
<feature type="signal peptide" evidence="1">
    <location>
        <begin position="1"/>
        <end position="22"/>
    </location>
</feature>
<sequence length="99" mass="10289">MFNKTLLFVAAAAMFASTPGIAAQSATLTDSNMVMTDQDPTKARLAECQPLRGDAVEILERVTNAGGMQGVNVARVKVVSGSCAGTEGWVGLSRLESAK</sequence>
<gene>
    <name evidence="2" type="ORF">D9F05_09665</name>
</gene>
<evidence type="ECO:0000256" key="1">
    <source>
        <dbReference type="SAM" id="SignalP"/>
    </source>
</evidence>
<feature type="chain" id="PRO_5017991185" description="DUF1161 domain-containing protein" evidence="1">
    <location>
        <begin position="23"/>
        <end position="99"/>
    </location>
</feature>
<protein>
    <recommendedName>
        <fullName evidence="3">DUF1161 domain-containing protein</fullName>
    </recommendedName>
</protein>